<organism evidence="3 4">
    <name type="scientific">Chrysodeixis includens</name>
    <name type="common">Soybean looper</name>
    <name type="synonym">Pseudoplusia includens</name>
    <dbReference type="NCBI Taxonomy" id="689277"/>
    <lineage>
        <taxon>Eukaryota</taxon>
        <taxon>Metazoa</taxon>
        <taxon>Ecdysozoa</taxon>
        <taxon>Arthropoda</taxon>
        <taxon>Hexapoda</taxon>
        <taxon>Insecta</taxon>
        <taxon>Pterygota</taxon>
        <taxon>Neoptera</taxon>
        <taxon>Endopterygota</taxon>
        <taxon>Lepidoptera</taxon>
        <taxon>Glossata</taxon>
        <taxon>Ditrysia</taxon>
        <taxon>Noctuoidea</taxon>
        <taxon>Noctuidae</taxon>
        <taxon>Plusiinae</taxon>
        <taxon>Chrysodeixis</taxon>
    </lineage>
</organism>
<keyword evidence="2" id="KW-1133">Transmembrane helix</keyword>
<keyword evidence="4" id="KW-1185">Reference proteome</keyword>
<dbReference type="Proteomes" id="UP001154114">
    <property type="component" value="Chromosome 18"/>
</dbReference>
<feature type="compositionally biased region" description="Basic residues" evidence="1">
    <location>
        <begin position="148"/>
        <end position="164"/>
    </location>
</feature>
<dbReference type="EMBL" id="LR824021">
    <property type="protein sequence ID" value="CAD0203176.1"/>
    <property type="molecule type" value="Genomic_DNA"/>
</dbReference>
<protein>
    <recommendedName>
        <fullName evidence="5">Cytochrome b561 domain-containing protein</fullName>
    </recommendedName>
</protein>
<keyword evidence="2" id="KW-0812">Transmembrane</keyword>
<dbReference type="OrthoDB" id="432881at2759"/>
<gene>
    <name evidence="3" type="ORF">CINC_LOCUS4831</name>
</gene>
<feature type="compositionally biased region" description="Basic and acidic residues" evidence="1">
    <location>
        <begin position="165"/>
        <end position="176"/>
    </location>
</feature>
<evidence type="ECO:0008006" key="5">
    <source>
        <dbReference type="Google" id="ProtNLM"/>
    </source>
</evidence>
<evidence type="ECO:0000256" key="1">
    <source>
        <dbReference type="SAM" id="MobiDB-lite"/>
    </source>
</evidence>
<feature type="transmembrane region" description="Helical" evidence="2">
    <location>
        <begin position="106"/>
        <end position="125"/>
    </location>
</feature>
<evidence type="ECO:0000313" key="4">
    <source>
        <dbReference type="Proteomes" id="UP001154114"/>
    </source>
</evidence>
<sequence>MIVLITQTLVLGIEPTTSGIASSQGHYPLDQKARVAAFACCLASLLNGILSMLGHRRSWSDGWMYTLRFFHYFTGIGSLFLATATLCYGFQTRSFIDWTERGEGCVLALVVANCIMTALVPTIAFPKRVSVRQAADYKGPPTLASFERRRRASVRAASTRRRRRGDATSTRRKESPAGRGYWAPTGRVPRSWIGERRTDMCGTGLPARTTPVKRDGDQLWLQPTGVLDLFQVAAAGEERVEVCREPDFGRRNCKVFFLLVLSLSVDAGSKCTDTAFGHGLGCGHRCHTVAPNEGLGPYGERGSCLHWLDRVEDNHCKNSSNPKFARDEGMYG</sequence>
<evidence type="ECO:0000256" key="2">
    <source>
        <dbReference type="SAM" id="Phobius"/>
    </source>
</evidence>
<feature type="transmembrane region" description="Helical" evidence="2">
    <location>
        <begin position="35"/>
        <end position="53"/>
    </location>
</feature>
<feature type="transmembrane region" description="Helical" evidence="2">
    <location>
        <begin position="65"/>
        <end position="86"/>
    </location>
</feature>
<evidence type="ECO:0000313" key="3">
    <source>
        <dbReference type="EMBL" id="CAD0203176.1"/>
    </source>
</evidence>
<proteinExistence type="predicted"/>
<keyword evidence="2" id="KW-0472">Membrane</keyword>
<feature type="region of interest" description="Disordered" evidence="1">
    <location>
        <begin position="147"/>
        <end position="181"/>
    </location>
</feature>
<reference evidence="3" key="1">
    <citation type="submission" date="2021-12" db="EMBL/GenBank/DDBJ databases">
        <authorList>
            <person name="King R."/>
        </authorList>
    </citation>
    <scope>NUCLEOTIDE SEQUENCE</scope>
</reference>
<accession>A0A9N8KYP1</accession>
<dbReference type="AlphaFoldDB" id="A0A9N8KYP1"/>
<name>A0A9N8KYP1_CHRIL</name>